<feature type="chain" id="PRO_5045256486" evidence="1">
    <location>
        <begin position="19"/>
        <end position="45"/>
    </location>
</feature>
<gene>
    <name evidence="2" type="ORF">VSX56_03425</name>
</gene>
<protein>
    <submittedName>
        <fullName evidence="2">Entericidin, EcnA/B family</fullName>
    </submittedName>
</protein>
<feature type="signal peptide" evidence="1">
    <location>
        <begin position="1"/>
        <end position="18"/>
    </location>
</feature>
<dbReference type="Proteomes" id="UP001438953">
    <property type="component" value="Unassembled WGS sequence"/>
</dbReference>
<accession>A0ABV1SD41</accession>
<reference evidence="2 3" key="2">
    <citation type="submission" date="2024-06" db="EMBL/GenBank/DDBJ databases">
        <title>Thioclava kandeliae sp. nov. from a rhizosphere soil sample of Kandelia candel in a mangrove.</title>
        <authorList>
            <person name="Mu T."/>
        </authorList>
    </citation>
    <scope>NUCLEOTIDE SEQUENCE [LARGE SCALE GENOMIC DNA]</scope>
    <source>
        <strain evidence="2 3">CPCC 100088</strain>
    </source>
</reference>
<evidence type="ECO:0000256" key="1">
    <source>
        <dbReference type="SAM" id="SignalP"/>
    </source>
</evidence>
<keyword evidence="3" id="KW-1185">Reference proteome</keyword>
<dbReference type="RefSeq" id="WP_339113573.1">
    <property type="nucleotide sequence ID" value="NZ_JAYWLC010000002.1"/>
</dbReference>
<organism evidence="2 3">
    <name type="scientific">Thioclava kandeliae</name>
    <dbReference type="NCBI Taxonomy" id="3070818"/>
    <lineage>
        <taxon>Bacteria</taxon>
        <taxon>Pseudomonadati</taxon>
        <taxon>Pseudomonadota</taxon>
        <taxon>Alphaproteobacteria</taxon>
        <taxon>Rhodobacterales</taxon>
        <taxon>Paracoccaceae</taxon>
        <taxon>Thioclava</taxon>
    </lineage>
</organism>
<reference evidence="2 3" key="1">
    <citation type="submission" date="2024-01" db="EMBL/GenBank/DDBJ databases">
        <authorList>
            <person name="Deng Y."/>
            <person name="Su J."/>
        </authorList>
    </citation>
    <scope>NUCLEOTIDE SEQUENCE [LARGE SCALE GENOMIC DNA]</scope>
    <source>
        <strain evidence="2 3">CPCC 100088</strain>
    </source>
</reference>
<keyword evidence="1" id="KW-0732">Signal</keyword>
<dbReference type="PROSITE" id="PS51257">
    <property type="entry name" value="PROKAR_LIPOPROTEIN"/>
    <property type="match status" value="1"/>
</dbReference>
<sequence length="45" mass="4655">MTKLLIPAFILASLGVSACSTVHGFGQDVTTAGHVVQRESIEAAQ</sequence>
<dbReference type="EMBL" id="JAYWLC010000002">
    <property type="protein sequence ID" value="MER5170816.1"/>
    <property type="molecule type" value="Genomic_DNA"/>
</dbReference>
<comment type="caution">
    <text evidence="2">The sequence shown here is derived from an EMBL/GenBank/DDBJ whole genome shotgun (WGS) entry which is preliminary data.</text>
</comment>
<proteinExistence type="predicted"/>
<name>A0ABV1SD41_9RHOB</name>
<evidence type="ECO:0000313" key="3">
    <source>
        <dbReference type="Proteomes" id="UP001438953"/>
    </source>
</evidence>
<evidence type="ECO:0000313" key="2">
    <source>
        <dbReference type="EMBL" id="MER5170816.1"/>
    </source>
</evidence>